<gene>
    <name evidence="9" type="ORF">SR882_08725</name>
</gene>
<evidence type="ECO:0000256" key="1">
    <source>
        <dbReference type="ARBA" id="ARBA00004429"/>
    </source>
</evidence>
<feature type="transmembrane region" description="Helical" evidence="7">
    <location>
        <begin position="319"/>
        <end position="342"/>
    </location>
</feature>
<keyword evidence="7" id="KW-0813">Transport</keyword>
<reference evidence="9 10" key="1">
    <citation type="submission" date="2023-11" db="EMBL/GenBank/DDBJ databases">
        <title>MicrobeMod: A computational toolkit for identifying prokaryotic methylation and restriction-modification with nanopore sequencing.</title>
        <authorList>
            <person name="Crits-Christoph A."/>
            <person name="Kang S.C."/>
            <person name="Lee H."/>
            <person name="Ostrov N."/>
        </authorList>
    </citation>
    <scope>NUCLEOTIDE SEQUENCE [LARGE SCALE GENOMIC DNA]</scope>
    <source>
        <strain evidence="9 10">ATCC 49870</strain>
    </source>
</reference>
<keyword evidence="5 7" id="KW-1133">Transmembrane helix</keyword>
<feature type="transmembrane region" description="Helical" evidence="7">
    <location>
        <begin position="50"/>
        <end position="74"/>
    </location>
</feature>
<evidence type="ECO:0000313" key="9">
    <source>
        <dbReference type="EMBL" id="WQH15837.1"/>
    </source>
</evidence>
<sequence length="440" mass="46352">MDSYSLALMMIAGLLVLIFAGVPVAFSIAAVGIVFGLIGVGDFMFNLLPARIFGVITNYTLLAIPLFVFMGVLLEKSRIAESAIDVVGHLAGDRPGGMAIAIIVIGVLMGASTGIVGATVVAVGLITLPKLLARGYHPSLASGTICASGTLGQIIPPSLLIILLADIMGESVGELFAAAIVPSMLLAALYVIYLIVLGRLVPHHAPPLPQAERDAMGRGELWLKVVKTVVPPVLLVVAVLGSIIGGVAAPTEAASIGALGAMAIVAAMGRLDMVTLKQTMRDTLKLTGMIMFVLIAAQAFALSFRLLGGEEIISDLFDWVPGGTMGAILFMLLILFILGFFLEWIEISYIVLPLMLPIFLAADVDVIWLAMLVTLVLQTSFLTPPFGWALFFLKGVAPPEVRTRDLYLGVLPFIGLQLVTLAIVLIFPAVATGLPQSMGW</sequence>
<dbReference type="NCBIfam" id="TIGR00786">
    <property type="entry name" value="dctM"/>
    <property type="match status" value="1"/>
</dbReference>
<keyword evidence="4 7" id="KW-0812">Transmembrane</keyword>
<proteinExistence type="inferred from homology"/>
<keyword evidence="6 7" id="KW-0472">Membrane</keyword>
<comment type="subunit">
    <text evidence="7">The complex comprises the extracytoplasmic solute receptor protein and the two transmembrane proteins.</text>
</comment>
<evidence type="ECO:0000256" key="7">
    <source>
        <dbReference type="RuleBase" id="RU369079"/>
    </source>
</evidence>
<feature type="transmembrane region" description="Helical" evidence="7">
    <location>
        <begin position="6"/>
        <end position="38"/>
    </location>
</feature>
<feature type="transmembrane region" description="Helical" evidence="7">
    <location>
        <begin position="405"/>
        <end position="431"/>
    </location>
</feature>
<comment type="subcellular location">
    <subcellularLocation>
        <location evidence="1 7">Cell inner membrane</location>
        <topology evidence="1 7">Multi-pass membrane protein</topology>
    </subcellularLocation>
</comment>
<dbReference type="InterPro" id="IPR010656">
    <property type="entry name" value="DctM"/>
</dbReference>
<evidence type="ECO:0000256" key="3">
    <source>
        <dbReference type="ARBA" id="ARBA00022519"/>
    </source>
</evidence>
<evidence type="ECO:0000313" key="10">
    <source>
        <dbReference type="Proteomes" id="UP001327459"/>
    </source>
</evidence>
<comment type="similarity">
    <text evidence="7">Belongs to the TRAP transporter large permease family.</text>
</comment>
<dbReference type="Proteomes" id="UP001327459">
    <property type="component" value="Chromosome"/>
</dbReference>
<keyword evidence="10" id="KW-1185">Reference proteome</keyword>
<feature type="transmembrane region" description="Helical" evidence="7">
    <location>
        <begin position="98"/>
        <end position="128"/>
    </location>
</feature>
<evidence type="ECO:0000256" key="5">
    <source>
        <dbReference type="ARBA" id="ARBA00022989"/>
    </source>
</evidence>
<accession>A0ABZ0YUI8</accession>
<feature type="transmembrane region" description="Helical" evidence="7">
    <location>
        <begin position="176"/>
        <end position="201"/>
    </location>
</feature>
<evidence type="ECO:0000256" key="2">
    <source>
        <dbReference type="ARBA" id="ARBA00022475"/>
    </source>
</evidence>
<feature type="transmembrane region" description="Helical" evidence="7">
    <location>
        <begin position="253"/>
        <end position="271"/>
    </location>
</feature>
<feature type="domain" description="TRAP C4-dicarboxylate transport system permease DctM subunit" evidence="8">
    <location>
        <begin position="12"/>
        <end position="429"/>
    </location>
</feature>
<feature type="transmembrane region" description="Helical" evidence="7">
    <location>
        <begin position="283"/>
        <end position="307"/>
    </location>
</feature>
<name>A0ABZ0YUI8_9GAMM</name>
<feature type="transmembrane region" description="Helical" evidence="7">
    <location>
        <begin position="375"/>
        <end position="393"/>
    </location>
</feature>
<keyword evidence="3 7" id="KW-0997">Cell inner membrane</keyword>
<dbReference type="RefSeq" id="WP_322520860.1">
    <property type="nucleotide sequence ID" value="NZ_CP140153.1"/>
</dbReference>
<keyword evidence="2" id="KW-1003">Cell membrane</keyword>
<dbReference type="PANTHER" id="PTHR33362">
    <property type="entry name" value="SIALIC ACID TRAP TRANSPORTER PERMEASE PROTEIN SIAT-RELATED"/>
    <property type="match status" value="1"/>
</dbReference>
<dbReference type="EMBL" id="CP140153">
    <property type="protein sequence ID" value="WQH15837.1"/>
    <property type="molecule type" value="Genomic_DNA"/>
</dbReference>
<evidence type="ECO:0000259" key="8">
    <source>
        <dbReference type="Pfam" id="PF06808"/>
    </source>
</evidence>
<comment type="function">
    <text evidence="7">Part of the tripartite ATP-independent periplasmic (TRAP) transport system.</text>
</comment>
<dbReference type="InterPro" id="IPR004681">
    <property type="entry name" value="TRAP_DctM"/>
</dbReference>
<feature type="transmembrane region" description="Helical" evidence="7">
    <location>
        <begin position="349"/>
        <end position="369"/>
    </location>
</feature>
<organism evidence="9 10">
    <name type="scientific">Guyparkeria halophila</name>
    <dbReference type="NCBI Taxonomy" id="47960"/>
    <lineage>
        <taxon>Bacteria</taxon>
        <taxon>Pseudomonadati</taxon>
        <taxon>Pseudomonadota</taxon>
        <taxon>Gammaproteobacteria</taxon>
        <taxon>Chromatiales</taxon>
        <taxon>Thioalkalibacteraceae</taxon>
        <taxon>Guyparkeria</taxon>
    </lineage>
</organism>
<protein>
    <recommendedName>
        <fullName evidence="7">TRAP transporter large permease protein</fullName>
    </recommendedName>
</protein>
<evidence type="ECO:0000256" key="4">
    <source>
        <dbReference type="ARBA" id="ARBA00022692"/>
    </source>
</evidence>
<feature type="transmembrane region" description="Helical" evidence="7">
    <location>
        <begin position="140"/>
        <end position="164"/>
    </location>
</feature>
<dbReference type="PANTHER" id="PTHR33362:SF7">
    <property type="entry name" value="SLL1103 PROTEIN"/>
    <property type="match status" value="1"/>
</dbReference>
<dbReference type="Pfam" id="PF06808">
    <property type="entry name" value="DctM"/>
    <property type="match status" value="1"/>
</dbReference>
<evidence type="ECO:0000256" key="6">
    <source>
        <dbReference type="ARBA" id="ARBA00023136"/>
    </source>
</evidence>